<dbReference type="InterPro" id="IPR001647">
    <property type="entry name" value="HTH_TetR"/>
</dbReference>
<evidence type="ECO:0000256" key="3">
    <source>
        <dbReference type="ARBA" id="ARBA00023163"/>
    </source>
</evidence>
<dbReference type="STRING" id="280871.TL10_06590"/>
<dbReference type="Proteomes" id="UP000032221">
    <property type="component" value="Unassembled WGS sequence"/>
</dbReference>
<protein>
    <submittedName>
        <fullName evidence="6">TetR family transcriptional regulator</fullName>
    </submittedName>
</protein>
<dbReference type="GO" id="GO:0000976">
    <property type="term" value="F:transcription cis-regulatory region binding"/>
    <property type="evidence" value="ECO:0007669"/>
    <property type="project" value="TreeGrafter"/>
</dbReference>
<dbReference type="PANTHER" id="PTHR30055:SF234">
    <property type="entry name" value="HTH-TYPE TRANSCRIPTIONAL REGULATOR BETI"/>
    <property type="match status" value="1"/>
</dbReference>
<evidence type="ECO:0000259" key="5">
    <source>
        <dbReference type="PROSITE" id="PS50977"/>
    </source>
</evidence>
<accession>A0A0D1LGJ6</accession>
<dbReference type="RefSeq" id="WP_043985015.1">
    <property type="nucleotide sequence ID" value="NZ_BAAARC010000001.1"/>
</dbReference>
<evidence type="ECO:0000313" key="6">
    <source>
        <dbReference type="EMBL" id="KIU17597.1"/>
    </source>
</evidence>
<comment type="caution">
    <text evidence="6">The sequence shown here is derived from an EMBL/GenBank/DDBJ whole genome shotgun (WGS) entry which is preliminary data.</text>
</comment>
<dbReference type="PANTHER" id="PTHR30055">
    <property type="entry name" value="HTH-TYPE TRANSCRIPTIONAL REGULATOR RUTR"/>
    <property type="match status" value="1"/>
</dbReference>
<keyword evidence="1" id="KW-0805">Transcription regulation</keyword>
<evidence type="ECO:0000313" key="7">
    <source>
        <dbReference type="Proteomes" id="UP000032221"/>
    </source>
</evidence>
<reference evidence="6 7" key="1">
    <citation type="submission" date="2015-01" db="EMBL/GenBank/DDBJ databases">
        <title>Genome sequence of Mycobacterium llatzerense and Mycobacterium immunogenum recovered from brain abscess.</title>
        <authorList>
            <person name="Greninger A.L."/>
            <person name="Langelier C."/>
            <person name="Cunningham G."/>
            <person name="Chiu C.Y."/>
            <person name="Miller S."/>
        </authorList>
    </citation>
    <scope>NUCLEOTIDE SEQUENCE [LARGE SCALE GENOMIC DNA]</scope>
    <source>
        <strain evidence="6 7">CLUC14</strain>
    </source>
</reference>
<feature type="DNA-binding region" description="H-T-H motif" evidence="4">
    <location>
        <begin position="34"/>
        <end position="53"/>
    </location>
</feature>
<dbReference type="EMBL" id="JXST01000007">
    <property type="protein sequence ID" value="KIU17597.1"/>
    <property type="molecule type" value="Genomic_DNA"/>
</dbReference>
<dbReference type="Pfam" id="PF00440">
    <property type="entry name" value="TetR_N"/>
    <property type="match status" value="1"/>
</dbReference>
<dbReference type="PROSITE" id="PS50977">
    <property type="entry name" value="HTH_TETR_2"/>
    <property type="match status" value="1"/>
</dbReference>
<name>A0A0D1LGJ6_9MYCO</name>
<dbReference type="PATRIC" id="fig|280871.6.peg.1359"/>
<evidence type="ECO:0000256" key="1">
    <source>
        <dbReference type="ARBA" id="ARBA00023015"/>
    </source>
</evidence>
<gene>
    <name evidence="6" type="ORF">TL10_06590</name>
</gene>
<dbReference type="OrthoDB" id="3869819at2"/>
<dbReference type="AlphaFoldDB" id="A0A0D1LGJ6"/>
<organism evidence="6 7">
    <name type="scientific">Mycolicibacterium llatzerense</name>
    <dbReference type="NCBI Taxonomy" id="280871"/>
    <lineage>
        <taxon>Bacteria</taxon>
        <taxon>Bacillati</taxon>
        <taxon>Actinomycetota</taxon>
        <taxon>Actinomycetes</taxon>
        <taxon>Mycobacteriales</taxon>
        <taxon>Mycobacteriaceae</taxon>
        <taxon>Mycolicibacterium</taxon>
    </lineage>
</organism>
<dbReference type="InterPro" id="IPR050109">
    <property type="entry name" value="HTH-type_TetR-like_transc_reg"/>
</dbReference>
<sequence length="191" mass="20437">MAELKSLDTGVRSRTRKAILDAATAVLATNPAASLSDIATAANVGRSTLHRYFAERSELIRAVALYVHEICNAAIDKAEPTCGPPLAALRRVVESQLDLGPIVPFVYNEPTIVADPELSAILDTGDEAIAEVLARVSARPQTSPPEWPRLVFWALLDAGYEALRRNIAPRVEIVDAIMASLTAGTITPDPS</sequence>
<dbReference type="Gene3D" id="1.10.357.10">
    <property type="entry name" value="Tetracycline Repressor, domain 2"/>
    <property type="match status" value="1"/>
</dbReference>
<keyword evidence="3" id="KW-0804">Transcription</keyword>
<proteinExistence type="predicted"/>
<dbReference type="GO" id="GO:0003700">
    <property type="term" value="F:DNA-binding transcription factor activity"/>
    <property type="evidence" value="ECO:0007669"/>
    <property type="project" value="TreeGrafter"/>
</dbReference>
<evidence type="ECO:0000256" key="4">
    <source>
        <dbReference type="PROSITE-ProRule" id="PRU00335"/>
    </source>
</evidence>
<evidence type="ECO:0000256" key="2">
    <source>
        <dbReference type="ARBA" id="ARBA00023125"/>
    </source>
</evidence>
<keyword evidence="2 4" id="KW-0238">DNA-binding</keyword>
<keyword evidence="7" id="KW-1185">Reference proteome</keyword>
<feature type="domain" description="HTH tetR-type" evidence="5">
    <location>
        <begin position="13"/>
        <end position="71"/>
    </location>
</feature>
<dbReference type="InterPro" id="IPR009057">
    <property type="entry name" value="Homeodomain-like_sf"/>
</dbReference>
<dbReference type="SUPFAM" id="SSF46689">
    <property type="entry name" value="Homeodomain-like"/>
    <property type="match status" value="1"/>
</dbReference>